<gene>
    <name evidence="3" type="ORF">YM304_13320</name>
</gene>
<feature type="compositionally biased region" description="Low complexity" evidence="1">
    <location>
        <begin position="472"/>
        <end position="499"/>
    </location>
</feature>
<protein>
    <recommendedName>
        <fullName evidence="5">Peptidase C-terminal archaeal/bacterial domain-containing protein</fullName>
    </recommendedName>
</protein>
<dbReference type="Proteomes" id="UP000011863">
    <property type="component" value="Chromosome"/>
</dbReference>
<feature type="chain" id="PRO_5039029050" description="Peptidase C-terminal archaeal/bacterial domain-containing protein" evidence="2">
    <location>
        <begin position="18"/>
        <end position="864"/>
    </location>
</feature>
<dbReference type="AlphaFoldDB" id="A0A6C7ECA7"/>
<evidence type="ECO:0000256" key="1">
    <source>
        <dbReference type="SAM" id="MobiDB-lite"/>
    </source>
</evidence>
<keyword evidence="4" id="KW-1185">Reference proteome</keyword>
<accession>A0A6C7ECA7</accession>
<dbReference type="EMBL" id="AP012057">
    <property type="protein sequence ID" value="BAN01646.1"/>
    <property type="molecule type" value="Genomic_DNA"/>
</dbReference>
<keyword evidence="2" id="KW-0732">Signal</keyword>
<sequence length="864" mass="89615">MAIVFRTLIVGFSTACATLTSVSTTVASVTPPNVIEIDVPWVDSLLPTDAEIELLLSDDDFEFVKGAVLVSEPPAAPRLLPDIDIDIGDGPSRGDAGSTIDREHAFSLHSNPGAEKVIFLDFDGHVAQGTAWNDEPGSTLVLGEYSREIVGHEIDGFTQRELDGIFEIWQRVADDFAPWPVDVTTEDPGDAALYSVDRSVDTRYGAHVVITHDSDWYGGSGGVAYIGTIGQRYYSPAFVFSDNLPEYAGLVYGGSPKLVAEAASHEVGHNLGLSHDGAHDSDPHDSTNDGTPYFGGHRDSEWAPIMGVGYDKAITQWSKGDYPNANQPEDDIAVIDAHLHGRGTGSTTSSASLGPGDTTVVATLSDGGAVDSYQLVVTEGPVDVALSKTHAWGNLLAELVVTDVGAGTSTLVTPDDPTEWAHHVDGLAPGTYTVDVRSIGWDDPAVDGDDFPAYGSMGQYVLSVDAPDDVPAVTPTTTAPTTTTPTTTPTTVAPTTTVPTTPPPPAEADANRLAAIDPVRLLDTRSPGAVSDRIEAGENIRIPLAGVNGISSDTRAAVVNVVAVRPSGNGYLSVTPCTDVSVDERTSSLNYVAGSNIANSTIATLSDDGSICIYSSASTHVVLDVTGAIGPSGAAELSDTTVRRIVDTRIGDDIPRRLDAGEIAVVSLDGDVAHDTTAISVNVTAVGPATGGYLSIDNCAARDVTASLNFSTGETRGNNGIFALGADQTLCVQASTAVDVIIDLTGEFGDDGYTYLPAEPVRLLDTRASAALTPGSSTSFEVPTPADGVTPVAASINIASAGHPRSGFITSWNCGSLSTSSALNPVAGQVTANGALAPLNPGQRSCLFHQAGGNLVVDLNGWWV</sequence>
<dbReference type="Pfam" id="PF13582">
    <property type="entry name" value="Reprolysin_3"/>
    <property type="match status" value="1"/>
</dbReference>
<organism evidence="3 4">
    <name type="scientific">Ilumatobacter coccineus (strain NBRC 103263 / KCTC 29153 / YM16-304)</name>
    <dbReference type="NCBI Taxonomy" id="1313172"/>
    <lineage>
        <taxon>Bacteria</taxon>
        <taxon>Bacillati</taxon>
        <taxon>Actinomycetota</taxon>
        <taxon>Acidimicrobiia</taxon>
        <taxon>Acidimicrobiales</taxon>
        <taxon>Ilumatobacteraceae</taxon>
        <taxon>Ilumatobacter</taxon>
    </lineage>
</organism>
<feature type="signal peptide" evidence="2">
    <location>
        <begin position="1"/>
        <end position="17"/>
    </location>
</feature>
<evidence type="ECO:0008006" key="5">
    <source>
        <dbReference type="Google" id="ProtNLM"/>
    </source>
</evidence>
<evidence type="ECO:0000256" key="2">
    <source>
        <dbReference type="SAM" id="SignalP"/>
    </source>
</evidence>
<proteinExistence type="predicted"/>
<reference evidence="3 4" key="1">
    <citation type="journal article" date="2013" name="Int. J. Syst. Evol. Microbiol.">
        <title>Ilumatobacter nonamiense sp. nov. and Ilumatobacter coccineum sp. nov., isolated from seashore sand.</title>
        <authorList>
            <person name="Matsumoto A."/>
            <person name="Kasai H."/>
            <person name="Matsuo Y."/>
            <person name="Shizuri Y."/>
            <person name="Ichikawa N."/>
            <person name="Fujita N."/>
            <person name="Omura S."/>
            <person name="Takahashi Y."/>
        </authorList>
    </citation>
    <scope>NUCLEOTIDE SEQUENCE [LARGE SCALE GENOMIC DNA]</scope>
    <source>
        <strain evidence="4">NBRC 103263 / KCTC 29153 / YM16-304</strain>
    </source>
</reference>
<feature type="region of interest" description="Disordered" evidence="1">
    <location>
        <begin position="270"/>
        <end position="296"/>
    </location>
</feature>
<evidence type="ECO:0000313" key="4">
    <source>
        <dbReference type="Proteomes" id="UP000011863"/>
    </source>
</evidence>
<dbReference type="InterPro" id="IPR024079">
    <property type="entry name" value="MetalloPept_cat_dom_sf"/>
</dbReference>
<dbReference type="SUPFAM" id="SSF55486">
    <property type="entry name" value="Metalloproteases ('zincins'), catalytic domain"/>
    <property type="match status" value="1"/>
</dbReference>
<feature type="compositionally biased region" description="Basic and acidic residues" evidence="1">
    <location>
        <begin position="276"/>
        <end position="287"/>
    </location>
</feature>
<name>A0A6C7ECA7_ILUCY</name>
<feature type="region of interest" description="Disordered" evidence="1">
    <location>
        <begin position="472"/>
        <end position="509"/>
    </location>
</feature>
<dbReference type="GO" id="GO:0008237">
    <property type="term" value="F:metallopeptidase activity"/>
    <property type="evidence" value="ECO:0007669"/>
    <property type="project" value="InterPro"/>
</dbReference>
<dbReference type="Gene3D" id="3.40.390.10">
    <property type="entry name" value="Collagenase (Catalytic Domain)"/>
    <property type="match status" value="1"/>
</dbReference>
<evidence type="ECO:0000313" key="3">
    <source>
        <dbReference type="EMBL" id="BAN01646.1"/>
    </source>
</evidence>
<dbReference type="OrthoDB" id="954626at2"/>
<dbReference type="KEGG" id="aym:YM304_13320"/>